<sequence length="274" mass="29107">MATSASTDAIVQIGLMEDEAIDIDAAALQLAALDHPDTDLSPYVAQLNAFTESLAAAGVDAETVEERAQALARVMAGTFGFSGDRNQYDDPANADLLRVIDRRHGLPVSLTILYAAAARRLGWRVDPLNTPGHVLARVGSETDAVLIDPFNDGRIVAADELAALLRGVLGPAMVPTIEHVTPMSNRSVLVRLLMNQASRAEASGDAARASTLYERMTVIAPAHGQGRWERARLLLHAGDVSGARSSLSAMLEITRDPALRTHICSALDALSGRD</sequence>
<dbReference type="RefSeq" id="WP_241218048.1">
    <property type="nucleotide sequence ID" value="NZ_BAAADY010000037.1"/>
</dbReference>
<evidence type="ECO:0000313" key="3">
    <source>
        <dbReference type="EMBL" id="NJB99940.1"/>
    </source>
</evidence>
<dbReference type="PANTHER" id="PTHR31350:SF21">
    <property type="entry name" value="F-BOX ONLY PROTEIN 21"/>
    <property type="match status" value="1"/>
</dbReference>
<gene>
    <name evidence="3" type="ORF">GGR89_004288</name>
</gene>
<dbReference type="Proteomes" id="UP000531251">
    <property type="component" value="Unassembled WGS sequence"/>
</dbReference>
<dbReference type="AlphaFoldDB" id="A0A7X5Y3F6"/>
<dbReference type="Pfam" id="PF13369">
    <property type="entry name" value="Transglut_core2"/>
    <property type="match status" value="1"/>
</dbReference>
<evidence type="ECO:0000256" key="1">
    <source>
        <dbReference type="ARBA" id="ARBA00007100"/>
    </source>
</evidence>
<accession>A0A7X5Y3F6</accession>
<dbReference type="EMBL" id="JAATJB010000024">
    <property type="protein sequence ID" value="NJB99940.1"/>
    <property type="molecule type" value="Genomic_DNA"/>
</dbReference>
<keyword evidence="4" id="KW-1185">Reference proteome</keyword>
<organism evidence="3 4">
    <name type="scientific">Sphingomonas trueperi</name>
    <dbReference type="NCBI Taxonomy" id="53317"/>
    <lineage>
        <taxon>Bacteria</taxon>
        <taxon>Pseudomonadati</taxon>
        <taxon>Pseudomonadota</taxon>
        <taxon>Alphaproteobacteria</taxon>
        <taxon>Sphingomonadales</taxon>
        <taxon>Sphingomonadaceae</taxon>
        <taxon>Sphingomonas</taxon>
    </lineage>
</organism>
<dbReference type="InterPro" id="IPR032698">
    <property type="entry name" value="SirB1_N"/>
</dbReference>
<proteinExistence type="inferred from homology"/>
<protein>
    <submittedName>
        <fullName evidence="3">Regulator of sirC expression with transglutaminase-like and TPR domain</fullName>
    </submittedName>
</protein>
<feature type="domain" description="Protein SirB1 N-terminal" evidence="2">
    <location>
        <begin position="43"/>
        <end position="193"/>
    </location>
</feature>
<comment type="similarity">
    <text evidence="1">Belongs to the UPF0162 family.</text>
</comment>
<reference evidence="3 4" key="1">
    <citation type="submission" date="2020-03" db="EMBL/GenBank/DDBJ databases">
        <title>Genomic Encyclopedia of Type Strains, Phase IV (KMG-IV): sequencing the most valuable type-strain genomes for metagenomic binning, comparative biology and taxonomic classification.</title>
        <authorList>
            <person name="Goeker M."/>
        </authorList>
    </citation>
    <scope>NUCLEOTIDE SEQUENCE [LARGE SCALE GENOMIC DNA]</scope>
    <source>
        <strain evidence="3 4">DSM 7225</strain>
    </source>
</reference>
<dbReference type="PANTHER" id="PTHR31350">
    <property type="entry name" value="SI:DKEY-261L7.2"/>
    <property type="match status" value="1"/>
</dbReference>
<name>A0A7X5Y3F6_9SPHN</name>
<comment type="caution">
    <text evidence="3">The sequence shown here is derived from an EMBL/GenBank/DDBJ whole genome shotgun (WGS) entry which is preliminary data.</text>
</comment>
<evidence type="ECO:0000259" key="2">
    <source>
        <dbReference type="Pfam" id="PF13369"/>
    </source>
</evidence>
<evidence type="ECO:0000313" key="4">
    <source>
        <dbReference type="Proteomes" id="UP000531251"/>
    </source>
</evidence>